<organism evidence="3 4">
    <name type="scientific">Aporhodopirellula rubra</name>
    <dbReference type="NCBI Taxonomy" id="980271"/>
    <lineage>
        <taxon>Bacteria</taxon>
        <taxon>Pseudomonadati</taxon>
        <taxon>Planctomycetota</taxon>
        <taxon>Planctomycetia</taxon>
        <taxon>Pirellulales</taxon>
        <taxon>Pirellulaceae</taxon>
        <taxon>Aporhodopirellula</taxon>
    </lineage>
</organism>
<dbReference type="Pfam" id="PF07963">
    <property type="entry name" value="N_methyl"/>
    <property type="match status" value="1"/>
</dbReference>
<keyword evidence="1" id="KW-1133">Transmembrane helix</keyword>
<dbReference type="InterPro" id="IPR011453">
    <property type="entry name" value="DUF1559"/>
</dbReference>
<protein>
    <submittedName>
        <fullName evidence="3">Prepilin-type N-terminal cleavage/methylation domain-containing protein/prepilin-type processing-associated H-X9-DG protein</fullName>
    </submittedName>
</protein>
<dbReference type="InterPro" id="IPR027558">
    <property type="entry name" value="Pre_pil_HX9DG_C"/>
</dbReference>
<name>A0A7W5E0P8_9BACT</name>
<dbReference type="PANTHER" id="PTHR30093:SF2">
    <property type="entry name" value="TYPE II SECRETION SYSTEM PROTEIN H"/>
    <property type="match status" value="1"/>
</dbReference>
<dbReference type="AlphaFoldDB" id="A0A7W5E0P8"/>
<dbReference type="SUPFAM" id="SSF54523">
    <property type="entry name" value="Pili subunits"/>
    <property type="match status" value="1"/>
</dbReference>
<keyword evidence="1" id="KW-0472">Membrane</keyword>
<evidence type="ECO:0000259" key="2">
    <source>
        <dbReference type="Pfam" id="PF07596"/>
    </source>
</evidence>
<dbReference type="Gene3D" id="3.30.700.10">
    <property type="entry name" value="Glycoprotein, Type 4 Pilin"/>
    <property type="match status" value="1"/>
</dbReference>
<dbReference type="Pfam" id="PF07596">
    <property type="entry name" value="SBP_bac_10"/>
    <property type="match status" value="1"/>
</dbReference>
<accession>A0A7W5E0P8</accession>
<sequence>MPSTRPYSQSRRSGFTLVELLVVIAIIGVMVGLLLPAVQAAREAARRVQCANNLKQIGLGIHNYEATYRRIPWGAKGGWGLSWTTDILGFIEETALADIVPYGEPGGPTGGHPESQRFRQLAQTPVMTFRCPSQYGPIAVGESIDQIEGRILNSYLGIGGGNVNSDNYSTSSKIGFERGNGVFLATDFCHIVNPSDDCDNVPERKAISFADILDGLSNTAMVGETRYIEFNACEICDHFSLYHPEIDAWNGQDFSEVLGSLHFGFNLNEGTVEKPVTAEMKEISLGSYHPGGLHILMCDGSVRFTNEAMNDEVRHAIGSRAQHEVIDASQF</sequence>
<keyword evidence="1" id="KW-0812">Transmembrane</keyword>
<dbReference type="NCBIfam" id="TIGR04294">
    <property type="entry name" value="pre_pil_HX9DG"/>
    <property type="match status" value="1"/>
</dbReference>
<keyword evidence="4" id="KW-1185">Reference proteome</keyword>
<comment type="caution">
    <text evidence="3">The sequence shown here is derived from an EMBL/GenBank/DDBJ whole genome shotgun (WGS) entry which is preliminary data.</text>
</comment>
<dbReference type="NCBIfam" id="TIGR02532">
    <property type="entry name" value="IV_pilin_GFxxxE"/>
    <property type="match status" value="1"/>
</dbReference>
<feature type="transmembrane region" description="Helical" evidence="1">
    <location>
        <begin position="20"/>
        <end position="38"/>
    </location>
</feature>
<dbReference type="Proteomes" id="UP000536179">
    <property type="component" value="Unassembled WGS sequence"/>
</dbReference>
<dbReference type="PROSITE" id="PS00409">
    <property type="entry name" value="PROKAR_NTER_METHYL"/>
    <property type="match status" value="1"/>
</dbReference>
<feature type="domain" description="DUF1559" evidence="2">
    <location>
        <begin position="39"/>
        <end position="311"/>
    </location>
</feature>
<dbReference type="EMBL" id="JACHXU010000013">
    <property type="protein sequence ID" value="MBB3208064.1"/>
    <property type="molecule type" value="Genomic_DNA"/>
</dbReference>
<dbReference type="InterPro" id="IPR012902">
    <property type="entry name" value="N_methyl_site"/>
</dbReference>
<evidence type="ECO:0000313" key="3">
    <source>
        <dbReference type="EMBL" id="MBB3208064.1"/>
    </source>
</evidence>
<dbReference type="PANTHER" id="PTHR30093">
    <property type="entry name" value="GENERAL SECRETION PATHWAY PROTEIN G"/>
    <property type="match status" value="1"/>
</dbReference>
<dbReference type="InterPro" id="IPR045584">
    <property type="entry name" value="Pilin-like"/>
</dbReference>
<proteinExistence type="predicted"/>
<reference evidence="3 4" key="1">
    <citation type="submission" date="2020-08" db="EMBL/GenBank/DDBJ databases">
        <title>Genomic Encyclopedia of Type Strains, Phase III (KMG-III): the genomes of soil and plant-associated and newly described type strains.</title>
        <authorList>
            <person name="Whitman W."/>
        </authorList>
    </citation>
    <scope>NUCLEOTIDE SEQUENCE [LARGE SCALE GENOMIC DNA]</scope>
    <source>
        <strain evidence="3 4">CECT 8075</strain>
    </source>
</reference>
<evidence type="ECO:0000256" key="1">
    <source>
        <dbReference type="SAM" id="Phobius"/>
    </source>
</evidence>
<evidence type="ECO:0000313" key="4">
    <source>
        <dbReference type="Proteomes" id="UP000536179"/>
    </source>
</evidence>
<dbReference type="RefSeq" id="WP_184306299.1">
    <property type="nucleotide sequence ID" value="NZ_JACHXU010000013.1"/>
</dbReference>
<gene>
    <name evidence="3" type="ORF">FHS27_003891</name>
</gene>